<proteinExistence type="predicted"/>
<evidence type="ECO:0000313" key="3">
    <source>
        <dbReference type="Proteomes" id="UP000481153"/>
    </source>
</evidence>
<protein>
    <submittedName>
        <fullName evidence="2">Uncharacterized protein</fullName>
    </submittedName>
</protein>
<dbReference type="AlphaFoldDB" id="A0A6G0W5D8"/>
<gene>
    <name evidence="2" type="ORF">Ae201684_018790</name>
</gene>
<dbReference type="Proteomes" id="UP000481153">
    <property type="component" value="Unassembled WGS sequence"/>
</dbReference>
<reference evidence="2 3" key="1">
    <citation type="submission" date="2019-07" db="EMBL/GenBank/DDBJ databases">
        <title>Genomics analysis of Aphanomyces spp. identifies a new class of oomycete effector associated with host adaptation.</title>
        <authorList>
            <person name="Gaulin E."/>
        </authorList>
    </citation>
    <scope>NUCLEOTIDE SEQUENCE [LARGE SCALE GENOMIC DNA]</scope>
    <source>
        <strain evidence="2 3">ATCC 201684</strain>
    </source>
</reference>
<evidence type="ECO:0000313" key="2">
    <source>
        <dbReference type="EMBL" id="KAF0721968.1"/>
    </source>
</evidence>
<keyword evidence="3" id="KW-1185">Reference proteome</keyword>
<accession>A0A6G0W5D8</accession>
<dbReference type="SUPFAM" id="SSF48403">
    <property type="entry name" value="Ankyrin repeat"/>
    <property type="match status" value="1"/>
</dbReference>
<dbReference type="EMBL" id="VJMJ01000355">
    <property type="protein sequence ID" value="KAF0721968.1"/>
    <property type="molecule type" value="Genomic_DNA"/>
</dbReference>
<organism evidence="2 3">
    <name type="scientific">Aphanomyces euteiches</name>
    <dbReference type="NCBI Taxonomy" id="100861"/>
    <lineage>
        <taxon>Eukaryota</taxon>
        <taxon>Sar</taxon>
        <taxon>Stramenopiles</taxon>
        <taxon>Oomycota</taxon>
        <taxon>Saprolegniomycetes</taxon>
        <taxon>Saprolegniales</taxon>
        <taxon>Verrucalvaceae</taxon>
        <taxon>Aphanomyces</taxon>
    </lineage>
</organism>
<comment type="caution">
    <text evidence="2">The sequence shown here is derived from an EMBL/GenBank/DDBJ whole genome shotgun (WGS) entry which is preliminary data.</text>
</comment>
<dbReference type="InterPro" id="IPR036770">
    <property type="entry name" value="Ankyrin_rpt-contain_sf"/>
</dbReference>
<name>A0A6G0W5D8_9STRA</name>
<dbReference type="Gene3D" id="1.25.40.20">
    <property type="entry name" value="Ankyrin repeat-containing domain"/>
    <property type="match status" value="1"/>
</dbReference>
<evidence type="ECO:0000256" key="1">
    <source>
        <dbReference type="SAM" id="MobiDB-lite"/>
    </source>
</evidence>
<sequence>MVKENDPSVKTTKKTHKRPAVNDQLEVLQLLLDAGANRLLRNEDGKTPRDLANNDVQAWFDNYKEFANKQLLKKISKRPLQIDQTV</sequence>
<feature type="region of interest" description="Disordered" evidence="1">
    <location>
        <begin position="1"/>
        <end position="21"/>
    </location>
</feature>
<dbReference type="VEuPathDB" id="FungiDB:AeMF1_014088"/>